<reference evidence="1 2" key="1">
    <citation type="journal article" date="2018" name="Nat. Biotechnol.">
        <title>A standardized bacterial taxonomy based on genome phylogeny substantially revises the tree of life.</title>
        <authorList>
            <person name="Parks D.H."/>
            <person name="Chuvochina M."/>
            <person name="Waite D.W."/>
            <person name="Rinke C."/>
            <person name="Skarshewski A."/>
            <person name="Chaumeil P.A."/>
            <person name="Hugenholtz P."/>
        </authorList>
    </citation>
    <scope>NUCLEOTIDE SEQUENCE [LARGE SCALE GENOMIC DNA]</scope>
    <source>
        <strain evidence="1">UBA10378</strain>
    </source>
</reference>
<sequence>MTKETKMAGGGADTAELMAVFAAYTEANDARLAEIEAKGDSDPLTDERLARIDRRLEALSLKMARPEAGAVKTADEDARNQAWTRYLRA</sequence>
<organism evidence="1 2">
    <name type="scientific">Hyphomonas atlantica</name>
    <dbReference type="NCBI Taxonomy" id="1280948"/>
    <lineage>
        <taxon>Bacteria</taxon>
        <taxon>Pseudomonadati</taxon>
        <taxon>Pseudomonadota</taxon>
        <taxon>Alphaproteobacteria</taxon>
        <taxon>Hyphomonadales</taxon>
        <taxon>Hyphomonadaceae</taxon>
        <taxon>Hyphomonas</taxon>
    </lineage>
</organism>
<evidence type="ECO:0000313" key="2">
    <source>
        <dbReference type="Proteomes" id="UP000263957"/>
    </source>
</evidence>
<name>A0A356W4Q5_9PROT</name>
<comment type="caution">
    <text evidence="1">The sequence shown here is derived from an EMBL/GenBank/DDBJ whole genome shotgun (WGS) entry which is preliminary data.</text>
</comment>
<gene>
    <name evidence="1" type="ORF">DD728_03935</name>
</gene>
<proteinExistence type="predicted"/>
<dbReference type="EMBL" id="DOGS01000083">
    <property type="protein sequence ID" value="HBQ48028.1"/>
    <property type="molecule type" value="Genomic_DNA"/>
</dbReference>
<dbReference type="Proteomes" id="UP000263957">
    <property type="component" value="Unassembled WGS sequence"/>
</dbReference>
<accession>A0A356W4Q5</accession>
<evidence type="ECO:0000313" key="1">
    <source>
        <dbReference type="EMBL" id="HBQ48028.1"/>
    </source>
</evidence>
<dbReference type="AlphaFoldDB" id="A0A356W4Q5"/>
<feature type="non-terminal residue" evidence="1">
    <location>
        <position position="89"/>
    </location>
</feature>
<protein>
    <submittedName>
        <fullName evidence="1">Phage major capsid protein</fullName>
    </submittedName>
</protein>